<gene>
    <name evidence="1" type="ORF">WFZ85_07490</name>
</gene>
<comment type="caution">
    <text evidence="1">The sequence shown here is derived from an EMBL/GenBank/DDBJ whole genome shotgun (WGS) entry which is preliminary data.</text>
</comment>
<sequence>MANKKITQGEWYVNINNRHDVYVKDGYKIAAVWSGECGNDYSDTLKMEANTELISLAGNLAQKYNLEAIDECVFALKEALAEIPKSYAGHQNPSWQIINNALNKLIDDGNESKTK</sequence>
<keyword evidence="2" id="KW-1185">Reference proteome</keyword>
<evidence type="ECO:0000313" key="1">
    <source>
        <dbReference type="EMBL" id="MEM0542456.1"/>
    </source>
</evidence>
<reference evidence="1 2" key="1">
    <citation type="submission" date="2024-03" db="EMBL/GenBank/DDBJ databases">
        <title>Two novel species of the genus Flavobacterium exhibiting potentially degradation of complex polysaccharides.</title>
        <authorList>
            <person name="Lian X."/>
        </authorList>
    </citation>
    <scope>NUCLEOTIDE SEQUENCE [LARGE SCALE GENOMIC DNA]</scope>
    <source>
        <strain evidence="2">j3</strain>
    </source>
</reference>
<protein>
    <recommendedName>
        <fullName evidence="3">Phage protein</fullName>
    </recommendedName>
</protein>
<dbReference type="RefSeq" id="WP_342695664.1">
    <property type="nucleotide sequence ID" value="NZ_JBCGDO010000007.1"/>
</dbReference>
<proteinExistence type="predicted"/>
<evidence type="ECO:0000313" key="2">
    <source>
        <dbReference type="Proteomes" id="UP001460072"/>
    </source>
</evidence>
<accession>A0ABU9N4W6</accession>
<organism evidence="1 2">
    <name type="scientific">Flavobacterium aureirubrum</name>
    <dbReference type="NCBI Taxonomy" id="3133147"/>
    <lineage>
        <taxon>Bacteria</taxon>
        <taxon>Pseudomonadati</taxon>
        <taxon>Bacteroidota</taxon>
        <taxon>Flavobacteriia</taxon>
        <taxon>Flavobacteriales</taxon>
        <taxon>Flavobacteriaceae</taxon>
        <taxon>Flavobacterium</taxon>
    </lineage>
</organism>
<dbReference type="EMBL" id="JBCGDO010000007">
    <property type="protein sequence ID" value="MEM0542456.1"/>
    <property type="molecule type" value="Genomic_DNA"/>
</dbReference>
<evidence type="ECO:0008006" key="3">
    <source>
        <dbReference type="Google" id="ProtNLM"/>
    </source>
</evidence>
<dbReference type="Proteomes" id="UP001460072">
    <property type="component" value="Unassembled WGS sequence"/>
</dbReference>
<name>A0ABU9N4W6_9FLAO</name>